<keyword evidence="3" id="KW-1185">Reference proteome</keyword>
<feature type="compositionally biased region" description="Low complexity" evidence="1">
    <location>
        <begin position="377"/>
        <end position="388"/>
    </location>
</feature>
<feature type="region of interest" description="Disordered" evidence="1">
    <location>
        <begin position="17"/>
        <end position="42"/>
    </location>
</feature>
<evidence type="ECO:0000313" key="2">
    <source>
        <dbReference type="EMBL" id="KAG5441843.1"/>
    </source>
</evidence>
<dbReference type="EMBL" id="NIRI02000076">
    <property type="protein sequence ID" value="KAG5441843.1"/>
    <property type="molecule type" value="Genomic_DNA"/>
</dbReference>
<feature type="region of interest" description="Disordered" evidence="1">
    <location>
        <begin position="357"/>
        <end position="470"/>
    </location>
</feature>
<feature type="compositionally biased region" description="Polar residues" evidence="1">
    <location>
        <begin position="389"/>
        <end position="403"/>
    </location>
</feature>
<organism evidence="2 3">
    <name type="scientific">Clonorchis sinensis</name>
    <name type="common">Chinese liver fluke</name>
    <dbReference type="NCBI Taxonomy" id="79923"/>
    <lineage>
        <taxon>Eukaryota</taxon>
        <taxon>Metazoa</taxon>
        <taxon>Spiralia</taxon>
        <taxon>Lophotrochozoa</taxon>
        <taxon>Platyhelminthes</taxon>
        <taxon>Trematoda</taxon>
        <taxon>Digenea</taxon>
        <taxon>Opisthorchiida</taxon>
        <taxon>Opisthorchiata</taxon>
        <taxon>Opisthorchiidae</taxon>
        <taxon>Clonorchis</taxon>
    </lineage>
</organism>
<dbReference type="Proteomes" id="UP000286415">
    <property type="component" value="Unassembled WGS sequence"/>
</dbReference>
<feature type="non-terminal residue" evidence="2">
    <location>
        <position position="1"/>
    </location>
</feature>
<dbReference type="AlphaFoldDB" id="A0A8T1LY13"/>
<accession>A0A8T1LY13</accession>
<sequence>SESQTLRSAKERIQVMTRNTENSSTAHDRFRPSGGTSGRRSPPISVNVMFYLKPQTVQTRDSVGFQTRLNLSFYDVLQLNVLHKGRLIFLVSTKFEISQRVFLEETTHKVAENSSTAHDRFRLSWCSSGWKTVEAPTSTQEDDLGPQPKPLAQKPNRKAVVFVGKCKCTTISTEQIATCSNPQPGRPGDCITVPAYFLGLRMEVVHRQPIRCLFGKMKLDCVTPSRYLQQVDSLCRASTERFRQRYKFDLSTMKPVMSKQCAESSSNCPGGTMLLDLPAKQSEWTWEELDPCICYIPSFYKQDHFASERLPTPSPIQAQTDILAEKSKKILSTPPTNALLLRTPTLFSIWQPRIRRTSLPDPEQSDWKSVTQKTRGRTQSQHTTRSSSNPRTTHRTTSNNTVIARTAPVMREQGTNSKKTSVEVRAPNKVSLLSSQIHQRRQTKSSSDSLAAVIPEKPRIRSRSLSTHLR</sequence>
<proteinExistence type="predicted"/>
<reference evidence="2 3" key="2">
    <citation type="journal article" date="2021" name="Genomics">
        <title>High-quality reference genome for Clonorchis sinensis.</title>
        <authorList>
            <person name="Young N.D."/>
            <person name="Stroehlein A.J."/>
            <person name="Kinkar L."/>
            <person name="Wang T."/>
            <person name="Sohn W.M."/>
            <person name="Chang B.C.H."/>
            <person name="Kaur P."/>
            <person name="Weisz D."/>
            <person name="Dudchenko O."/>
            <person name="Aiden E.L."/>
            <person name="Korhonen P.K."/>
            <person name="Gasser R.B."/>
        </authorList>
    </citation>
    <scope>NUCLEOTIDE SEQUENCE [LARGE SCALE GENOMIC DNA]</scope>
    <source>
        <strain evidence="2">Cs-k2</strain>
    </source>
</reference>
<comment type="caution">
    <text evidence="2">The sequence shown here is derived from an EMBL/GenBank/DDBJ whole genome shotgun (WGS) entry which is preliminary data.</text>
</comment>
<reference evidence="2 3" key="1">
    <citation type="journal article" date="2018" name="Biotechnol. Adv.">
        <title>Improved genomic resources and new bioinformatic workflow for the carcinogenic parasite Clonorchis sinensis: Biotechnological implications.</title>
        <authorList>
            <person name="Wang D."/>
            <person name="Korhonen P.K."/>
            <person name="Gasser R.B."/>
            <person name="Young N.D."/>
        </authorList>
    </citation>
    <scope>NUCLEOTIDE SEQUENCE [LARGE SCALE GENOMIC DNA]</scope>
    <source>
        <strain evidence="2">Cs-k2</strain>
    </source>
</reference>
<protein>
    <submittedName>
        <fullName evidence="2">Uncharacterized protein</fullName>
    </submittedName>
</protein>
<gene>
    <name evidence="2" type="ORF">CSKR_113189</name>
</gene>
<dbReference type="OrthoDB" id="6270600at2759"/>
<evidence type="ECO:0000313" key="3">
    <source>
        <dbReference type="Proteomes" id="UP000286415"/>
    </source>
</evidence>
<evidence type="ECO:0000256" key="1">
    <source>
        <dbReference type="SAM" id="MobiDB-lite"/>
    </source>
</evidence>
<name>A0A8T1LY13_CLOSI</name>